<dbReference type="AlphaFoldDB" id="F7FRM9"/>
<dbReference type="Ensembl" id="ENSMODT00000011408.3">
    <property type="protein sequence ID" value="ENSMODP00000011191.3"/>
    <property type="gene ID" value="ENSMODG00000008975.3"/>
</dbReference>
<dbReference type="PANTHER" id="PTHR33517">
    <property type="entry name" value="PROTEIN FAM170B-RELATED"/>
    <property type="match status" value="1"/>
</dbReference>
<feature type="compositionally biased region" description="Polar residues" evidence="1">
    <location>
        <begin position="11"/>
        <end position="23"/>
    </location>
</feature>
<keyword evidence="3" id="KW-1185">Reference proteome</keyword>
<dbReference type="GO" id="GO:0009566">
    <property type="term" value="P:fertilization"/>
    <property type="evidence" value="ECO:0000318"/>
    <property type="project" value="GO_Central"/>
</dbReference>
<reference evidence="2" key="2">
    <citation type="submission" date="2025-08" db="UniProtKB">
        <authorList>
            <consortium name="Ensembl"/>
        </authorList>
    </citation>
    <scope>IDENTIFICATION</scope>
</reference>
<evidence type="ECO:0000313" key="2">
    <source>
        <dbReference type="Ensembl" id="ENSMODP00000011191.3"/>
    </source>
</evidence>
<proteinExistence type="predicted"/>
<dbReference type="HOGENOM" id="CLU_062038_2_0_1"/>
<feature type="compositionally biased region" description="Acidic residues" evidence="1">
    <location>
        <begin position="135"/>
        <end position="145"/>
    </location>
</feature>
<feature type="region of interest" description="Disordered" evidence="1">
    <location>
        <begin position="133"/>
        <end position="153"/>
    </location>
</feature>
<dbReference type="Proteomes" id="UP000002280">
    <property type="component" value="Chromosome 1"/>
</dbReference>
<dbReference type="eggNOG" id="ENOG502TH7F">
    <property type="taxonomic scope" value="Eukaryota"/>
</dbReference>
<dbReference type="Bgee" id="ENSMODG00000008975">
    <property type="expression patterns" value="Expressed in testis and 3 other cell types or tissues"/>
</dbReference>
<dbReference type="OMA" id="TDNGYRC"/>
<name>F7FRM9_MONDO</name>
<dbReference type="GeneTree" id="ENSGT00940000162512"/>
<protein>
    <submittedName>
        <fullName evidence="2">Protein FAM170A-like</fullName>
    </submittedName>
</protein>
<reference evidence="2 3" key="1">
    <citation type="journal article" date="2007" name="Nature">
        <title>Genome of the marsupial Monodelphis domestica reveals innovation in non-coding sequences.</title>
        <authorList>
            <person name="Mikkelsen T.S."/>
            <person name="Wakefield M.J."/>
            <person name="Aken B."/>
            <person name="Amemiya C.T."/>
            <person name="Chang J.L."/>
            <person name="Duke S."/>
            <person name="Garber M."/>
            <person name="Gentles A.J."/>
            <person name="Goodstadt L."/>
            <person name="Heger A."/>
            <person name="Jurka J."/>
            <person name="Kamal M."/>
            <person name="Mauceli E."/>
            <person name="Searle S.M."/>
            <person name="Sharpe T."/>
            <person name="Baker M.L."/>
            <person name="Batzer M.A."/>
            <person name="Benos P.V."/>
            <person name="Belov K."/>
            <person name="Clamp M."/>
            <person name="Cook A."/>
            <person name="Cuff J."/>
            <person name="Das R."/>
            <person name="Davidow L."/>
            <person name="Deakin J.E."/>
            <person name="Fazzari M.J."/>
            <person name="Glass J.L."/>
            <person name="Grabherr M."/>
            <person name="Greally J.M."/>
            <person name="Gu W."/>
            <person name="Hore T.A."/>
            <person name="Huttley G.A."/>
            <person name="Kleber M."/>
            <person name="Jirtle R.L."/>
            <person name="Koina E."/>
            <person name="Lee J.T."/>
            <person name="Mahony S."/>
            <person name="Marra M.A."/>
            <person name="Miller R.D."/>
            <person name="Nicholls R.D."/>
            <person name="Oda M."/>
            <person name="Papenfuss A.T."/>
            <person name="Parra Z.E."/>
            <person name="Pollock D.D."/>
            <person name="Ray D.A."/>
            <person name="Schein J.E."/>
            <person name="Speed T.P."/>
            <person name="Thompson K."/>
            <person name="VandeBerg J.L."/>
            <person name="Wade C.M."/>
            <person name="Walker J.A."/>
            <person name="Waters P.D."/>
            <person name="Webber C."/>
            <person name="Weidman J.R."/>
            <person name="Xie X."/>
            <person name="Zody M.C."/>
            <person name="Baldwin J."/>
            <person name="Abdouelleil A."/>
            <person name="Abdulkadir J."/>
            <person name="Abebe A."/>
            <person name="Abera B."/>
            <person name="Abreu J."/>
            <person name="Acer S.C."/>
            <person name="Aftuck L."/>
            <person name="Alexander A."/>
            <person name="An P."/>
            <person name="Anderson E."/>
            <person name="Anderson S."/>
            <person name="Arachi H."/>
            <person name="Azer M."/>
            <person name="Bachantsang P."/>
            <person name="Barry A."/>
            <person name="Bayul T."/>
            <person name="Berlin A."/>
            <person name="Bessette D."/>
            <person name="Bloom T."/>
            <person name="Bloom T."/>
            <person name="Boguslavskiy L."/>
            <person name="Bonnet C."/>
            <person name="Boukhgalter B."/>
            <person name="Bourzgui I."/>
            <person name="Brown A."/>
            <person name="Cahill P."/>
            <person name="Channer S."/>
            <person name="Cheshatsang Y."/>
            <person name="Chuda L."/>
            <person name="Citroen M."/>
            <person name="Collymore A."/>
            <person name="Cooke P."/>
            <person name="Costello M."/>
            <person name="D'Aco K."/>
            <person name="Daza R."/>
            <person name="De Haan G."/>
            <person name="DeGray S."/>
            <person name="DeMaso C."/>
            <person name="Dhargay N."/>
            <person name="Dooley K."/>
            <person name="Dooley E."/>
            <person name="Doricent M."/>
            <person name="Dorje P."/>
            <person name="Dorjee K."/>
            <person name="Dupes A."/>
            <person name="Elong R."/>
            <person name="Falk J."/>
            <person name="Farina A."/>
            <person name="Faro S."/>
            <person name="Ferguson D."/>
            <person name="Fisher S."/>
            <person name="Foley C.D."/>
            <person name="Franke A."/>
            <person name="Friedrich D."/>
            <person name="Gadbois L."/>
            <person name="Gearin G."/>
            <person name="Gearin C.R."/>
            <person name="Giannoukos G."/>
            <person name="Goode T."/>
            <person name="Graham J."/>
            <person name="Grandbois E."/>
            <person name="Grewal S."/>
            <person name="Gyaltsen K."/>
            <person name="Hafez N."/>
            <person name="Hagos B."/>
            <person name="Hall J."/>
            <person name="Henson C."/>
            <person name="Hollinger A."/>
            <person name="Honan T."/>
            <person name="Huard M.D."/>
            <person name="Hughes L."/>
            <person name="Hurhula B."/>
            <person name="Husby M.E."/>
            <person name="Kamat A."/>
            <person name="Kanga B."/>
            <person name="Kashin S."/>
            <person name="Khazanovich D."/>
            <person name="Kisner P."/>
            <person name="Lance K."/>
            <person name="Lara M."/>
            <person name="Lee W."/>
            <person name="Lennon N."/>
            <person name="Letendre F."/>
            <person name="LeVine R."/>
            <person name="Lipovsky A."/>
            <person name="Liu X."/>
            <person name="Liu J."/>
            <person name="Liu S."/>
            <person name="Lokyitsang T."/>
            <person name="Lokyitsang Y."/>
            <person name="Lubonja R."/>
            <person name="Lui A."/>
            <person name="MacDonald P."/>
            <person name="Magnisalis V."/>
            <person name="Maru K."/>
            <person name="Matthews C."/>
            <person name="McCusker W."/>
            <person name="McDonough S."/>
            <person name="Mehta T."/>
            <person name="Meldrim J."/>
            <person name="Meneus L."/>
            <person name="Mihai O."/>
            <person name="Mihalev A."/>
            <person name="Mihova T."/>
            <person name="Mittelman R."/>
            <person name="Mlenga V."/>
            <person name="Montmayeur A."/>
            <person name="Mulrain L."/>
            <person name="Navidi A."/>
            <person name="Naylor J."/>
            <person name="Negash T."/>
            <person name="Nguyen T."/>
            <person name="Nguyen N."/>
            <person name="Nicol R."/>
            <person name="Norbu C."/>
            <person name="Norbu N."/>
            <person name="Novod N."/>
            <person name="O'Neill B."/>
            <person name="Osman S."/>
            <person name="Markiewicz E."/>
            <person name="Oyono O.L."/>
            <person name="Patti C."/>
            <person name="Phunkhang P."/>
            <person name="Pierre F."/>
            <person name="Priest M."/>
            <person name="Raghuraman S."/>
            <person name="Rege F."/>
            <person name="Reyes R."/>
            <person name="Rise C."/>
            <person name="Rogov P."/>
            <person name="Ross K."/>
            <person name="Ryan E."/>
            <person name="Settipalli S."/>
            <person name="Shea T."/>
            <person name="Sherpa N."/>
            <person name="Shi L."/>
            <person name="Shih D."/>
            <person name="Sparrow T."/>
            <person name="Spaulding J."/>
            <person name="Stalker J."/>
            <person name="Stange-Thomann N."/>
            <person name="Stavropoulos S."/>
            <person name="Stone C."/>
            <person name="Strader C."/>
            <person name="Tesfaye S."/>
            <person name="Thomson T."/>
            <person name="Thoulutsang Y."/>
            <person name="Thoulutsang D."/>
            <person name="Topham K."/>
            <person name="Topping I."/>
            <person name="Tsamla T."/>
            <person name="Vassiliev H."/>
            <person name="Vo A."/>
            <person name="Wangchuk T."/>
            <person name="Wangdi T."/>
            <person name="Weiand M."/>
            <person name="Wilkinson J."/>
            <person name="Wilson A."/>
            <person name="Yadav S."/>
            <person name="Young G."/>
            <person name="Yu Q."/>
            <person name="Zembek L."/>
            <person name="Zhong D."/>
            <person name="Zimmer A."/>
            <person name="Zwirko Z."/>
            <person name="Jaffe D.B."/>
            <person name="Alvarez P."/>
            <person name="Brockman W."/>
            <person name="Butler J."/>
            <person name="Chin C."/>
            <person name="Gnerre S."/>
            <person name="MacCallum I."/>
            <person name="Graves J.A."/>
            <person name="Ponting C.P."/>
            <person name="Breen M."/>
            <person name="Samollow P.B."/>
            <person name="Lander E.S."/>
            <person name="Lindblad-Toh K."/>
        </authorList>
    </citation>
    <scope>NUCLEOTIDE SEQUENCE [LARGE SCALE GENOMIC DNA]</scope>
</reference>
<organism evidence="2 3">
    <name type="scientific">Monodelphis domestica</name>
    <name type="common">Gray short-tailed opossum</name>
    <dbReference type="NCBI Taxonomy" id="13616"/>
    <lineage>
        <taxon>Eukaryota</taxon>
        <taxon>Metazoa</taxon>
        <taxon>Chordata</taxon>
        <taxon>Craniata</taxon>
        <taxon>Vertebrata</taxon>
        <taxon>Euteleostomi</taxon>
        <taxon>Mammalia</taxon>
        <taxon>Metatheria</taxon>
        <taxon>Didelphimorphia</taxon>
        <taxon>Didelphidae</taxon>
        <taxon>Monodelphis</taxon>
    </lineage>
</organism>
<dbReference type="KEGG" id="mdo:103101694"/>
<feature type="region of interest" description="Disordered" evidence="1">
    <location>
        <begin position="1"/>
        <end position="53"/>
    </location>
</feature>
<evidence type="ECO:0000256" key="1">
    <source>
        <dbReference type="SAM" id="MobiDB-lite"/>
    </source>
</evidence>
<evidence type="ECO:0000313" key="3">
    <source>
        <dbReference type="Proteomes" id="UP000002280"/>
    </source>
</evidence>
<dbReference type="FunCoup" id="F7FRM9">
    <property type="interactions" value="11"/>
</dbReference>
<dbReference type="Pfam" id="PF17734">
    <property type="entry name" value="Spt46"/>
    <property type="match status" value="1"/>
</dbReference>
<accession>F7FRM9</accession>
<feature type="region of interest" description="Disordered" evidence="1">
    <location>
        <begin position="212"/>
        <end position="266"/>
    </location>
</feature>
<dbReference type="PANTHER" id="PTHR33517:SF2">
    <property type="entry name" value="PROTEIN FAM170B"/>
    <property type="match status" value="1"/>
</dbReference>
<feature type="compositionally biased region" description="Basic and acidic residues" evidence="1">
    <location>
        <begin position="255"/>
        <end position="266"/>
    </location>
</feature>
<dbReference type="InParanoid" id="F7FRM9"/>
<dbReference type="InterPro" id="IPR040879">
    <property type="entry name" value="Spt46-like"/>
</dbReference>
<sequence length="266" mass="30435">MKRRYEEESSNVKNTGQGTQETEGNIREEDSPPQPGPSEAIKAEDEQENENSSVYYSFSSSFCSSSTLSKTTEKGRIYYIQVKTIKGVAIAWETENGMDPIQKAPRIYEMNPSDQSMLEPPTGEVLADVEKGMDEQNEEDKEEETPGPSRLFDERRRRKIPDWMISTDNGYRCLACCRVFITLEDLRKHAKQGPKEGFSCHVFNKKIHERLRTQRNSVPGRDDHLTLSSKDQSKSREDQGKGQQGKGHRTRRGTHSMEMHPDKDVE</sequence>
<feature type="compositionally biased region" description="Basic and acidic residues" evidence="1">
    <location>
        <begin position="220"/>
        <end position="240"/>
    </location>
</feature>
<reference evidence="2" key="3">
    <citation type="submission" date="2025-09" db="UniProtKB">
        <authorList>
            <consortium name="Ensembl"/>
        </authorList>
    </citation>
    <scope>IDENTIFICATION</scope>
</reference>